<organism evidence="8 9">
    <name type="scientific">Massilia psychrophila</name>
    <dbReference type="NCBI Taxonomy" id="1603353"/>
    <lineage>
        <taxon>Bacteria</taxon>
        <taxon>Pseudomonadati</taxon>
        <taxon>Pseudomonadota</taxon>
        <taxon>Betaproteobacteria</taxon>
        <taxon>Burkholderiales</taxon>
        <taxon>Oxalobacteraceae</taxon>
        <taxon>Telluria group</taxon>
        <taxon>Massilia</taxon>
    </lineage>
</organism>
<accession>A0A2G8SWR6</accession>
<evidence type="ECO:0000256" key="1">
    <source>
        <dbReference type="ARBA" id="ARBA00004561"/>
    </source>
</evidence>
<dbReference type="InterPro" id="IPR008707">
    <property type="entry name" value="B-propeller_PilY1"/>
</dbReference>
<dbReference type="OrthoDB" id="7156875at2"/>
<dbReference type="Pfam" id="PF05567">
    <property type="entry name" value="T4P_PilY1"/>
    <property type="match status" value="1"/>
</dbReference>
<feature type="domain" description="PilY1 beta-propeller" evidence="7">
    <location>
        <begin position="23"/>
        <end position="353"/>
    </location>
</feature>
<evidence type="ECO:0000259" key="7">
    <source>
        <dbReference type="Pfam" id="PF05567"/>
    </source>
</evidence>
<comment type="caution">
    <text evidence="8">The sequence shown here is derived from an EMBL/GenBank/DDBJ whole genome shotgun (WGS) entry which is preliminary data.</text>
</comment>
<evidence type="ECO:0000256" key="2">
    <source>
        <dbReference type="ARBA" id="ARBA00008387"/>
    </source>
</evidence>
<keyword evidence="4" id="KW-0479">Metal-binding</keyword>
<evidence type="ECO:0000256" key="5">
    <source>
        <dbReference type="ARBA" id="ARBA00022837"/>
    </source>
</evidence>
<dbReference type="InterPro" id="IPR011047">
    <property type="entry name" value="Quinoprotein_ADH-like_sf"/>
</dbReference>
<evidence type="ECO:0000256" key="4">
    <source>
        <dbReference type="ARBA" id="ARBA00022723"/>
    </source>
</evidence>
<dbReference type="GO" id="GO:0009289">
    <property type="term" value="C:pilus"/>
    <property type="evidence" value="ECO:0007669"/>
    <property type="project" value="UniProtKB-SubCell"/>
</dbReference>
<comment type="similarity">
    <text evidence="2">Belongs to the PilY1 family.</text>
</comment>
<gene>
    <name evidence="8" type="ORF">CR103_19035</name>
</gene>
<dbReference type="Proteomes" id="UP000228593">
    <property type="component" value="Unassembled WGS sequence"/>
</dbReference>
<dbReference type="AlphaFoldDB" id="A0A2G8SWR6"/>
<keyword evidence="9" id="KW-1185">Reference proteome</keyword>
<evidence type="ECO:0000256" key="6">
    <source>
        <dbReference type="ARBA" id="ARBA00023263"/>
    </source>
</evidence>
<evidence type="ECO:0000256" key="3">
    <source>
        <dbReference type="ARBA" id="ARBA00022558"/>
    </source>
</evidence>
<dbReference type="SUPFAM" id="SSF50998">
    <property type="entry name" value="Quinoprotein alcohol dehydrogenase-like"/>
    <property type="match status" value="1"/>
</dbReference>
<proteinExistence type="inferred from homology"/>
<keyword evidence="6" id="KW-0281">Fimbrium</keyword>
<sequence length="530" mass="55246">MTPTARARFSVNAWSASCAASVLGDAIRSAPLLVGAPSVAGQGPGYDSFHARYKARAGAIYLGANDGMLHAFNARDGVELFAYVPNALLPYLKQLSDPGYRHRPYVDASAGQGEALLSGEWRSVLVSGMGMGARGVFALDVSDPAAFAAGRGALWEFTETHDPAIGHVGAPPQVAKLKVGEAAGIPRYRYFAIVPSGLNNHADDAPAGGALFLLALDKPAKEAWKEGVNYYRLDAPAAESAQANALAPPALVLAGDGSVRHAYAGDLQGRLWRFDFSGKPPFVSTPVFTARDENGRRQPITHAPRVVFAPGGGYLVLFGTGKLIEEADLRPEGFAPQSFYAVRDSTTSSVNGRSELAQRTLSGNQAYTIKGDEFAYSGAGAKKGWYVDFPHARVDGERLAASAVLASGTVLATTIVPASDACNAATRTYVLDALSGFAFKAGAVAASEAATGVLARATPAGLPMMLELGAGTGPRGATGGAGATRTLGVLHLAGDGSAADVQRVDVRLPARRLSWREVANWQELHDAAKK</sequence>
<reference evidence="8 9" key="1">
    <citation type="submission" date="2017-10" db="EMBL/GenBank/DDBJ databases">
        <title>Massilia psychrophilum sp. nov., a novel purple-pigmented bacterium isolated from Tianshan glacier, Xinjiang Municipality, China.</title>
        <authorList>
            <person name="Wang H."/>
        </authorList>
    </citation>
    <scope>NUCLEOTIDE SEQUENCE [LARGE SCALE GENOMIC DNA]</scope>
    <source>
        <strain evidence="8 9">JCM 30813</strain>
    </source>
</reference>
<name>A0A2G8SWR6_9BURK</name>
<keyword evidence="3" id="KW-1029">Fimbrium biogenesis</keyword>
<dbReference type="GO" id="GO:0046872">
    <property type="term" value="F:metal ion binding"/>
    <property type="evidence" value="ECO:0007669"/>
    <property type="project" value="UniProtKB-KW"/>
</dbReference>
<dbReference type="EMBL" id="PDOB01000042">
    <property type="protein sequence ID" value="PIL38246.1"/>
    <property type="molecule type" value="Genomic_DNA"/>
</dbReference>
<protein>
    <submittedName>
        <fullName evidence="8">Pilus assembly protein PilY</fullName>
    </submittedName>
</protein>
<comment type="subcellular location">
    <subcellularLocation>
        <location evidence="1">Fimbrium</location>
    </subcellularLocation>
</comment>
<evidence type="ECO:0000313" key="9">
    <source>
        <dbReference type="Proteomes" id="UP000228593"/>
    </source>
</evidence>
<keyword evidence="5" id="KW-0106">Calcium</keyword>
<evidence type="ECO:0000313" key="8">
    <source>
        <dbReference type="EMBL" id="PIL38246.1"/>
    </source>
</evidence>